<dbReference type="AlphaFoldDB" id="A0A0W0VG39"/>
<comment type="caution">
    <text evidence="6">The sequence shown here is derived from an EMBL/GenBank/DDBJ whole genome shotgun (WGS) entry which is preliminary data.</text>
</comment>
<dbReference type="STRING" id="45067.Llan_2212"/>
<dbReference type="PROSITE" id="PS50931">
    <property type="entry name" value="HTH_LYSR"/>
    <property type="match status" value="1"/>
</dbReference>
<dbReference type="eggNOG" id="COG0583">
    <property type="taxonomic scope" value="Bacteria"/>
</dbReference>
<evidence type="ECO:0000259" key="5">
    <source>
        <dbReference type="PROSITE" id="PS50931"/>
    </source>
</evidence>
<dbReference type="Pfam" id="PF00126">
    <property type="entry name" value="HTH_1"/>
    <property type="match status" value="1"/>
</dbReference>
<keyword evidence="4" id="KW-0804">Transcription</keyword>
<keyword evidence="7" id="KW-1185">Reference proteome</keyword>
<comment type="similarity">
    <text evidence="1">Belongs to the LysR transcriptional regulatory family.</text>
</comment>
<dbReference type="InterPro" id="IPR000847">
    <property type="entry name" value="LysR_HTH_N"/>
</dbReference>
<dbReference type="FunFam" id="1.10.10.10:FF:000001">
    <property type="entry name" value="LysR family transcriptional regulator"/>
    <property type="match status" value="1"/>
</dbReference>
<dbReference type="PRINTS" id="PR00039">
    <property type="entry name" value="HTHLYSR"/>
</dbReference>
<dbReference type="PATRIC" id="fig|45067.4.peg.2322"/>
<gene>
    <name evidence="6" type="ORF">Llan_2212</name>
</gene>
<dbReference type="InterPro" id="IPR036388">
    <property type="entry name" value="WH-like_DNA-bd_sf"/>
</dbReference>
<name>A0A0W0VG39_9GAMM</name>
<evidence type="ECO:0000256" key="1">
    <source>
        <dbReference type="ARBA" id="ARBA00009437"/>
    </source>
</evidence>
<dbReference type="PANTHER" id="PTHR30126">
    <property type="entry name" value="HTH-TYPE TRANSCRIPTIONAL REGULATOR"/>
    <property type="match status" value="1"/>
</dbReference>
<dbReference type="SUPFAM" id="SSF53850">
    <property type="entry name" value="Periplasmic binding protein-like II"/>
    <property type="match status" value="1"/>
</dbReference>
<organism evidence="6 7">
    <name type="scientific">Legionella lansingensis</name>
    <dbReference type="NCBI Taxonomy" id="45067"/>
    <lineage>
        <taxon>Bacteria</taxon>
        <taxon>Pseudomonadati</taxon>
        <taxon>Pseudomonadota</taxon>
        <taxon>Gammaproteobacteria</taxon>
        <taxon>Legionellales</taxon>
        <taxon>Legionellaceae</taxon>
        <taxon>Legionella</taxon>
    </lineage>
</organism>
<dbReference type="EMBL" id="LNYI01000055">
    <property type="protein sequence ID" value="KTD19141.1"/>
    <property type="molecule type" value="Genomic_DNA"/>
</dbReference>
<dbReference type="GO" id="GO:0000976">
    <property type="term" value="F:transcription cis-regulatory region binding"/>
    <property type="evidence" value="ECO:0007669"/>
    <property type="project" value="TreeGrafter"/>
</dbReference>
<dbReference type="InterPro" id="IPR036390">
    <property type="entry name" value="WH_DNA-bd_sf"/>
</dbReference>
<dbReference type="GO" id="GO:0003700">
    <property type="term" value="F:DNA-binding transcription factor activity"/>
    <property type="evidence" value="ECO:0007669"/>
    <property type="project" value="InterPro"/>
</dbReference>
<dbReference type="SUPFAM" id="SSF46785">
    <property type="entry name" value="Winged helix' DNA-binding domain"/>
    <property type="match status" value="1"/>
</dbReference>
<dbReference type="Gene3D" id="3.40.190.290">
    <property type="match status" value="1"/>
</dbReference>
<evidence type="ECO:0000256" key="4">
    <source>
        <dbReference type="ARBA" id="ARBA00023163"/>
    </source>
</evidence>
<dbReference type="InterPro" id="IPR005119">
    <property type="entry name" value="LysR_subst-bd"/>
</dbReference>
<dbReference type="Proteomes" id="UP000054869">
    <property type="component" value="Unassembled WGS sequence"/>
</dbReference>
<dbReference type="OrthoDB" id="9785745at2"/>
<dbReference type="CDD" id="cd05466">
    <property type="entry name" value="PBP2_LTTR_substrate"/>
    <property type="match status" value="1"/>
</dbReference>
<sequence length="300" mass="34389">MDIRDIKSFFAVIEYRSITLAAKKMHVTQSAMSKRIQKIENELGVRLLIMEGSKIILTEAAKHLIPHARQMLSAHQNMIQTLKKTQEFSQHAVIGASVYVSHYVLPGFLKYLKEKNALIQAHIKAMSELEVGNYLNHGIVDVVICPAREIPEKLITPVFLWEEKLNLVVGANHELALRHSSISLSQLADYPAILTEKGGAFRDKIEGLFEEHHLSLKLGFEISTIDAIRSLVEYDLGWSFLPDSLLSEKLKVPKVRDIEVVIPFCAYYLKKRADERLIHDLLSHFTRWQNPNEKEEKIMW</sequence>
<dbReference type="PANTHER" id="PTHR30126:SF64">
    <property type="entry name" value="HTH-TYPE TRANSCRIPTIONAL REGULATOR CITR"/>
    <property type="match status" value="1"/>
</dbReference>
<dbReference type="RefSeq" id="WP_028373330.1">
    <property type="nucleotide sequence ID" value="NZ_CAAAJD010000012.1"/>
</dbReference>
<proteinExistence type="inferred from homology"/>
<reference evidence="6 7" key="1">
    <citation type="submission" date="2015-11" db="EMBL/GenBank/DDBJ databases">
        <title>Genomic analysis of 38 Legionella species identifies large and diverse effector repertoires.</title>
        <authorList>
            <person name="Burstein D."/>
            <person name="Amaro F."/>
            <person name="Zusman T."/>
            <person name="Lifshitz Z."/>
            <person name="Cohen O."/>
            <person name="Gilbert J.A."/>
            <person name="Pupko T."/>
            <person name="Shuman H.A."/>
            <person name="Segal G."/>
        </authorList>
    </citation>
    <scope>NUCLEOTIDE SEQUENCE [LARGE SCALE GENOMIC DNA]</scope>
    <source>
        <strain evidence="6 7">ATCC 49751</strain>
    </source>
</reference>
<evidence type="ECO:0000256" key="2">
    <source>
        <dbReference type="ARBA" id="ARBA00023015"/>
    </source>
</evidence>
<dbReference type="Gene3D" id="1.10.10.10">
    <property type="entry name" value="Winged helix-like DNA-binding domain superfamily/Winged helix DNA-binding domain"/>
    <property type="match status" value="1"/>
</dbReference>
<evidence type="ECO:0000313" key="6">
    <source>
        <dbReference type="EMBL" id="KTD19141.1"/>
    </source>
</evidence>
<feature type="domain" description="HTH lysR-type" evidence="5">
    <location>
        <begin position="1"/>
        <end position="58"/>
    </location>
</feature>
<keyword evidence="3" id="KW-0238">DNA-binding</keyword>
<keyword evidence="2" id="KW-0805">Transcription regulation</keyword>
<evidence type="ECO:0000256" key="3">
    <source>
        <dbReference type="ARBA" id="ARBA00023125"/>
    </source>
</evidence>
<protein>
    <submittedName>
        <fullName evidence="6">LysR family transporter transcriptional regulator</fullName>
    </submittedName>
</protein>
<evidence type="ECO:0000313" key="7">
    <source>
        <dbReference type="Proteomes" id="UP000054869"/>
    </source>
</evidence>
<accession>A0A0W0VG39</accession>
<dbReference type="Pfam" id="PF03466">
    <property type="entry name" value="LysR_substrate"/>
    <property type="match status" value="1"/>
</dbReference>